<dbReference type="Proteomes" id="UP000541444">
    <property type="component" value="Unassembled WGS sequence"/>
</dbReference>
<dbReference type="EMBL" id="JACGCM010001798">
    <property type="protein sequence ID" value="KAF6149291.1"/>
    <property type="molecule type" value="Genomic_DNA"/>
</dbReference>
<dbReference type="Pfam" id="PF02458">
    <property type="entry name" value="Transferase"/>
    <property type="match status" value="1"/>
</dbReference>
<evidence type="ECO:0000313" key="3">
    <source>
        <dbReference type="EMBL" id="KAF6149291.1"/>
    </source>
</evidence>
<dbReference type="OrthoDB" id="1862401at2759"/>
<sequence>MKHSLSLTLQQFFFSYRKPHLVSTICSAYNYLRNGDSVSFTVAESNFNFNHLCDNHPRDANDFAPLTSHLVRRSSTTAAVQYPLLALQVTMFPNSGICGRVTNFMKFWASVCSNLGQETTMLLPHFLPSFERTTIIYPQGIETTYLNYLKTINISQQSFTLPDTPTGPVHDKVVATFAKDFKKIVKLKKWVLRPTIKKNKKEPYFNLTPLIVTSAYVWVCLIKALESVDVLDSSREHIVIPVDCRIRLDPALPVIYFGNCIVNSCATIDKNDLVGKDGIVIAAEMIGKAIQTTCKNVLDGAENLFANIFSVAYEYITLSEYGDNADRSLEISVTLKRLEMDAFASILHDTLNNLLNASSAMPLLSKY</sequence>
<dbReference type="Gene3D" id="3.30.559.10">
    <property type="entry name" value="Chloramphenicol acetyltransferase-like domain"/>
    <property type="match status" value="2"/>
</dbReference>
<dbReference type="AlphaFoldDB" id="A0A7J7M341"/>
<keyword evidence="4" id="KW-1185">Reference proteome</keyword>
<dbReference type="GO" id="GO:0016747">
    <property type="term" value="F:acyltransferase activity, transferring groups other than amino-acyl groups"/>
    <property type="evidence" value="ECO:0007669"/>
    <property type="project" value="UniProtKB-ARBA"/>
</dbReference>
<keyword evidence="1" id="KW-0808">Transferase</keyword>
<dbReference type="InterPro" id="IPR051504">
    <property type="entry name" value="Plant_metabolite_acyltrans"/>
</dbReference>
<proteinExistence type="predicted"/>
<accession>A0A7J7M341</accession>
<dbReference type="PANTHER" id="PTHR31625">
    <property type="match status" value="1"/>
</dbReference>
<evidence type="ECO:0000256" key="2">
    <source>
        <dbReference type="ARBA" id="ARBA00023315"/>
    </source>
</evidence>
<reference evidence="3 4" key="1">
    <citation type="journal article" date="2020" name="IScience">
        <title>Genome Sequencing of the Endangered Kingdonia uniflora (Circaeasteraceae, Ranunculales) Reveals Potential Mechanisms of Evolutionary Specialization.</title>
        <authorList>
            <person name="Sun Y."/>
            <person name="Deng T."/>
            <person name="Zhang A."/>
            <person name="Moore M.J."/>
            <person name="Landis J.B."/>
            <person name="Lin N."/>
            <person name="Zhang H."/>
            <person name="Zhang X."/>
            <person name="Huang J."/>
            <person name="Zhang X."/>
            <person name="Sun H."/>
            <person name="Wang H."/>
        </authorList>
    </citation>
    <scope>NUCLEOTIDE SEQUENCE [LARGE SCALE GENOMIC DNA]</scope>
    <source>
        <strain evidence="3">TB1705</strain>
        <tissue evidence="3">Leaf</tissue>
    </source>
</reference>
<gene>
    <name evidence="3" type="ORF">GIB67_026147</name>
</gene>
<organism evidence="3 4">
    <name type="scientific">Kingdonia uniflora</name>
    <dbReference type="NCBI Taxonomy" id="39325"/>
    <lineage>
        <taxon>Eukaryota</taxon>
        <taxon>Viridiplantae</taxon>
        <taxon>Streptophyta</taxon>
        <taxon>Embryophyta</taxon>
        <taxon>Tracheophyta</taxon>
        <taxon>Spermatophyta</taxon>
        <taxon>Magnoliopsida</taxon>
        <taxon>Ranunculales</taxon>
        <taxon>Circaeasteraceae</taxon>
        <taxon>Kingdonia</taxon>
    </lineage>
</organism>
<comment type="caution">
    <text evidence="3">The sequence shown here is derived from an EMBL/GenBank/DDBJ whole genome shotgun (WGS) entry which is preliminary data.</text>
</comment>
<keyword evidence="2" id="KW-0012">Acyltransferase</keyword>
<evidence type="ECO:0000256" key="1">
    <source>
        <dbReference type="ARBA" id="ARBA00022679"/>
    </source>
</evidence>
<dbReference type="InterPro" id="IPR023213">
    <property type="entry name" value="CAT-like_dom_sf"/>
</dbReference>
<evidence type="ECO:0000313" key="4">
    <source>
        <dbReference type="Proteomes" id="UP000541444"/>
    </source>
</evidence>
<name>A0A7J7M341_9MAGN</name>
<protein>
    <submittedName>
        <fullName evidence="3">Uncharacterized protein</fullName>
    </submittedName>
</protein>